<sequence>MLLGLPPAGVLLAGRPIGPYFAFPPRTDFVSHAPFSWPVFCVYALVGTGALAFILFLWARSRNAPAPAPATKRPFPWWGWAGIGWGTAVWLFAWTRFSWFAPFQPHTFFPLWLGYILTMNALIHRRLGQCPLSSRPGRFVLLFPLSAIFWWFFEYLNRFVQNWHYLGSEYDAWRYALYATISFSTVLPAVLSTQRWLLTLPWIRRAFEGLLPIRPRHPARLAAWTLLLSAAVLAGIGVWPDLLFAGLWVAPLLIMVALQSLTGGRHPLEGIPKGNWRGVVSWSLAALLCGFFWEMWNAGSLSRWEYTVPFVQGSKIFAMPVLGYAGYLPFGLTCAAVAEIWMAPDTSAQGR</sequence>
<feature type="transmembrane region" description="Helical" evidence="1">
    <location>
        <begin position="245"/>
        <end position="264"/>
    </location>
</feature>
<feature type="transmembrane region" description="Helical" evidence="1">
    <location>
        <begin position="139"/>
        <end position="156"/>
    </location>
</feature>
<accession>A0A653AH64</accession>
<reference evidence="2" key="1">
    <citation type="submission" date="2018-07" db="EMBL/GenBank/DDBJ databases">
        <authorList>
            <consortium name="Genoscope - CEA"/>
            <person name="William W."/>
        </authorList>
    </citation>
    <scope>NUCLEOTIDE SEQUENCE</scope>
    <source>
        <strain evidence="2">IK1</strain>
    </source>
</reference>
<feature type="transmembrane region" description="Helical" evidence="1">
    <location>
        <begin position="35"/>
        <end position="57"/>
    </location>
</feature>
<organism evidence="2">
    <name type="scientific">Uncultured Desulfatiglans sp</name>
    <dbReference type="NCBI Taxonomy" id="1748965"/>
    <lineage>
        <taxon>Bacteria</taxon>
        <taxon>Pseudomonadati</taxon>
        <taxon>Thermodesulfobacteriota</taxon>
        <taxon>Desulfobacteria</taxon>
        <taxon>Desulfatiglandales</taxon>
        <taxon>Desulfatiglandaceae</taxon>
        <taxon>Desulfatiglans</taxon>
        <taxon>environmental samples</taxon>
    </lineage>
</organism>
<feature type="transmembrane region" description="Helical" evidence="1">
    <location>
        <begin position="109"/>
        <end position="127"/>
    </location>
</feature>
<keyword evidence="1" id="KW-0472">Membrane</keyword>
<feature type="transmembrane region" description="Helical" evidence="1">
    <location>
        <begin position="176"/>
        <end position="198"/>
    </location>
</feature>
<keyword evidence="1" id="KW-0812">Transmembrane</keyword>
<dbReference type="EMBL" id="UPXX01000032">
    <property type="protein sequence ID" value="VBB47397.1"/>
    <property type="molecule type" value="Genomic_DNA"/>
</dbReference>
<feature type="transmembrane region" description="Helical" evidence="1">
    <location>
        <begin position="276"/>
        <end position="296"/>
    </location>
</feature>
<feature type="transmembrane region" description="Helical" evidence="1">
    <location>
        <begin position="77"/>
        <end position="97"/>
    </location>
</feature>
<protein>
    <submittedName>
        <fullName evidence="2">Uncharacterized protein</fullName>
    </submittedName>
</protein>
<proteinExistence type="predicted"/>
<gene>
    <name evidence="2" type="ORF">TRIP_B50285</name>
</gene>
<feature type="transmembrane region" description="Helical" evidence="1">
    <location>
        <begin position="219"/>
        <end position="239"/>
    </location>
</feature>
<dbReference type="AlphaFoldDB" id="A0A653AH64"/>
<keyword evidence="1" id="KW-1133">Transmembrane helix</keyword>
<name>A0A653AH64_UNCDX</name>
<evidence type="ECO:0000313" key="2">
    <source>
        <dbReference type="EMBL" id="VBB47397.1"/>
    </source>
</evidence>
<feature type="transmembrane region" description="Helical" evidence="1">
    <location>
        <begin position="316"/>
        <end position="341"/>
    </location>
</feature>
<evidence type="ECO:0000256" key="1">
    <source>
        <dbReference type="SAM" id="Phobius"/>
    </source>
</evidence>